<evidence type="ECO:0000313" key="3">
    <source>
        <dbReference type="Proteomes" id="UP000242415"/>
    </source>
</evidence>
<dbReference type="Proteomes" id="UP000242415">
    <property type="component" value="Unassembled WGS sequence"/>
</dbReference>
<name>A0A1H3M353_9ACTN</name>
<accession>A0A1H3M353</accession>
<gene>
    <name evidence="2" type="ORF">SAMN05444365_103210</name>
</gene>
<keyword evidence="1" id="KW-0812">Transmembrane</keyword>
<feature type="transmembrane region" description="Helical" evidence="1">
    <location>
        <begin position="73"/>
        <end position="101"/>
    </location>
</feature>
<sequence length="281" mass="29119">MDHPAPSATLPLRPLTVGELLDTAVSLLRAYGRTLVPIGALLAAVEQLALAPLRLALGGDPPAYLPELHRLGGFWLLLCVGAATETAIIALLGGLAARAAGAELLGQRLRPGQLCHPRGGRFGAVLIIAVVAGVTVFAVSLAGPLWMAGYALLGLAIPALVLDRVGPVRAVRRGAALACRAGLRAAGVRILGYLAWLALRLALGFAGFSALDAVGLVDPRWAPLAAAVTWLLVNAIAYPTLACLDAVLHLETRMRTEGLDILLSRARHHGPLTPALLAARP</sequence>
<evidence type="ECO:0000256" key="1">
    <source>
        <dbReference type="SAM" id="Phobius"/>
    </source>
</evidence>
<dbReference type="OrthoDB" id="3405519at2"/>
<dbReference type="AlphaFoldDB" id="A0A1H3M353"/>
<evidence type="ECO:0000313" key="2">
    <source>
        <dbReference type="EMBL" id="SDY71013.1"/>
    </source>
</evidence>
<feature type="transmembrane region" description="Helical" evidence="1">
    <location>
        <begin position="223"/>
        <end position="248"/>
    </location>
</feature>
<dbReference type="EMBL" id="FNPH01000003">
    <property type="protein sequence ID" value="SDY71013.1"/>
    <property type="molecule type" value="Genomic_DNA"/>
</dbReference>
<dbReference type="STRING" id="405436.SAMN05444365_103210"/>
<feature type="transmembrane region" description="Helical" evidence="1">
    <location>
        <begin position="190"/>
        <end position="211"/>
    </location>
</feature>
<organism evidence="2 3">
    <name type="scientific">Micromonospora pattaloongensis</name>
    <dbReference type="NCBI Taxonomy" id="405436"/>
    <lineage>
        <taxon>Bacteria</taxon>
        <taxon>Bacillati</taxon>
        <taxon>Actinomycetota</taxon>
        <taxon>Actinomycetes</taxon>
        <taxon>Micromonosporales</taxon>
        <taxon>Micromonosporaceae</taxon>
        <taxon>Micromonospora</taxon>
    </lineage>
</organism>
<reference evidence="3" key="1">
    <citation type="submission" date="2016-10" db="EMBL/GenBank/DDBJ databases">
        <authorList>
            <person name="Varghese N."/>
            <person name="Submissions S."/>
        </authorList>
    </citation>
    <scope>NUCLEOTIDE SEQUENCE [LARGE SCALE GENOMIC DNA]</scope>
    <source>
        <strain evidence="3">DSM 45245</strain>
    </source>
</reference>
<proteinExistence type="predicted"/>
<feature type="transmembrane region" description="Helical" evidence="1">
    <location>
        <begin position="122"/>
        <end position="139"/>
    </location>
</feature>
<keyword evidence="1" id="KW-0472">Membrane</keyword>
<dbReference type="RefSeq" id="WP_091555026.1">
    <property type="nucleotide sequence ID" value="NZ_FNPH01000003.1"/>
</dbReference>
<keyword evidence="3" id="KW-1185">Reference proteome</keyword>
<keyword evidence="1" id="KW-1133">Transmembrane helix</keyword>
<feature type="transmembrane region" description="Helical" evidence="1">
    <location>
        <begin position="145"/>
        <end position="162"/>
    </location>
</feature>
<protein>
    <submittedName>
        <fullName evidence="2">Uncharacterized protein</fullName>
    </submittedName>
</protein>